<organism evidence="8 9">
    <name type="scientific">Geomobilimonas luticola</name>
    <dbReference type="NCBI Taxonomy" id="1114878"/>
    <lineage>
        <taxon>Bacteria</taxon>
        <taxon>Pseudomonadati</taxon>
        <taxon>Thermodesulfobacteriota</taxon>
        <taxon>Desulfuromonadia</taxon>
        <taxon>Geobacterales</taxon>
        <taxon>Geobacteraceae</taxon>
        <taxon>Geomobilimonas</taxon>
    </lineage>
</organism>
<dbReference type="PANTHER" id="PTHR30563">
    <property type="entry name" value="DNA RECOMBINATION PROTEIN RMUC"/>
    <property type="match status" value="1"/>
</dbReference>
<dbReference type="PROSITE" id="PS50972">
    <property type="entry name" value="PTERIN_BINDING"/>
    <property type="match status" value="1"/>
</dbReference>
<dbReference type="Proteomes" id="UP000756860">
    <property type="component" value="Unassembled WGS sequence"/>
</dbReference>
<evidence type="ECO:0000256" key="4">
    <source>
        <dbReference type="ARBA" id="ARBA00023172"/>
    </source>
</evidence>
<feature type="coiled-coil region" evidence="5">
    <location>
        <begin position="116"/>
        <end position="143"/>
    </location>
</feature>
<evidence type="ECO:0000256" key="6">
    <source>
        <dbReference type="SAM" id="Phobius"/>
    </source>
</evidence>
<feature type="transmembrane region" description="Helical" evidence="6">
    <location>
        <begin position="6"/>
        <end position="25"/>
    </location>
</feature>
<keyword evidence="6" id="KW-0472">Membrane</keyword>
<evidence type="ECO:0000313" key="9">
    <source>
        <dbReference type="Proteomes" id="UP000756860"/>
    </source>
</evidence>
<dbReference type="RefSeq" id="WP_214175892.1">
    <property type="nucleotide sequence ID" value="NZ_JAHCVK010000006.1"/>
</dbReference>
<keyword evidence="4" id="KW-0233">DNA recombination</keyword>
<dbReference type="InterPro" id="IPR000489">
    <property type="entry name" value="Pterin-binding_dom"/>
</dbReference>
<evidence type="ECO:0000259" key="7">
    <source>
        <dbReference type="PROSITE" id="PS50972"/>
    </source>
</evidence>
<gene>
    <name evidence="8" type="primary">rmuC</name>
    <name evidence="8" type="ORF">KI810_12500</name>
</gene>
<dbReference type="EMBL" id="JAHCVK010000006">
    <property type="protein sequence ID" value="MBT0653882.1"/>
    <property type="molecule type" value="Genomic_DNA"/>
</dbReference>
<evidence type="ECO:0000256" key="3">
    <source>
        <dbReference type="ARBA" id="ARBA00023054"/>
    </source>
</evidence>
<name>A0ABS5SGT1_9BACT</name>
<protein>
    <submittedName>
        <fullName evidence="8">DNA recombination protein RmuC</fullName>
    </submittedName>
</protein>
<comment type="function">
    <text evidence="1">Involved in DNA recombination.</text>
</comment>
<accession>A0ABS5SGT1</accession>
<proteinExistence type="inferred from homology"/>
<evidence type="ECO:0000256" key="1">
    <source>
        <dbReference type="ARBA" id="ARBA00003416"/>
    </source>
</evidence>
<dbReference type="PANTHER" id="PTHR30563:SF0">
    <property type="entry name" value="DNA RECOMBINATION PROTEIN RMUC"/>
    <property type="match status" value="1"/>
</dbReference>
<evidence type="ECO:0000313" key="8">
    <source>
        <dbReference type="EMBL" id="MBT0653882.1"/>
    </source>
</evidence>
<keyword evidence="9" id="KW-1185">Reference proteome</keyword>
<evidence type="ECO:0000256" key="2">
    <source>
        <dbReference type="ARBA" id="ARBA00009840"/>
    </source>
</evidence>
<keyword evidence="6" id="KW-1133">Transmembrane helix</keyword>
<keyword evidence="3 5" id="KW-0175">Coiled coil</keyword>
<dbReference type="Pfam" id="PF02646">
    <property type="entry name" value="RmuC"/>
    <property type="match status" value="1"/>
</dbReference>
<reference evidence="8 9" key="1">
    <citation type="submission" date="2021-05" db="EMBL/GenBank/DDBJ databases">
        <title>The draft genome of Geobacter luticola JCM 17780.</title>
        <authorList>
            <person name="Xu Z."/>
            <person name="Masuda Y."/>
            <person name="Itoh H."/>
            <person name="Senoo K."/>
        </authorList>
    </citation>
    <scope>NUCLEOTIDE SEQUENCE [LARGE SCALE GENOMIC DNA]</scope>
    <source>
        <strain evidence="8 9">JCM 17780</strain>
    </source>
</reference>
<dbReference type="InterPro" id="IPR003798">
    <property type="entry name" value="DNA_recombination_RmuC"/>
</dbReference>
<sequence length="449" mass="50684">MSATLLYLLIALVLIVIGLVLVLIARTSRNPADGLDSRFDALERNQERIERMFRDELAQSRAESTTCSKQSREEQITAFGAFSEAVLRRMAEGAENQKRQLDIFSGQLKTLTDHNIQKLDKINETVEKKLAGLQEDNNRKLEQMRATVDEKLHDTLEKRLGESFKIVSERLEQVHKGLGEMQHLATGVGDLKKVLTNVKTRGTFGEIQLGSLLEQILTREQYEVNVATKPGSSGRVEFAIRLPGRGDEHERSVWLPIDAKFPQEDYLRLVEAQEQGNPVLVEEASRQLERAIKEMAKNIRDKYLDPPHTTDFGIMFLPTEGLYAEVLRRTGLFEQLQREFKVVVTGPTTLAALLNSLQMGFRTLVIEKRSSEVWTLLSAIKTEFATFGVVLDKTRKKLQEASNTIDSAATRSRVIERKLKSVQEIPTTEAARLLDLGEEPMEAENPGQS</sequence>
<evidence type="ECO:0000256" key="5">
    <source>
        <dbReference type="SAM" id="Coils"/>
    </source>
</evidence>
<comment type="similarity">
    <text evidence="2">Belongs to the RmuC family.</text>
</comment>
<comment type="caution">
    <text evidence="8">The sequence shown here is derived from an EMBL/GenBank/DDBJ whole genome shotgun (WGS) entry which is preliminary data.</text>
</comment>
<feature type="domain" description="Pterin-binding" evidence="7">
    <location>
        <begin position="384"/>
        <end position="449"/>
    </location>
</feature>
<keyword evidence="6" id="KW-0812">Transmembrane</keyword>